<feature type="transmembrane region" description="Helical" evidence="2">
    <location>
        <begin position="87"/>
        <end position="109"/>
    </location>
</feature>
<keyword evidence="2" id="KW-0472">Membrane</keyword>
<name>A0ABQ6ICF9_9MICO</name>
<dbReference type="EMBL" id="BSUN01000001">
    <property type="protein sequence ID" value="GMA34862.1"/>
    <property type="molecule type" value="Genomic_DNA"/>
</dbReference>
<sequence>MPTTPAPYGAAPAPSWAPQTDAAAQQPQYTQNSYGTADASQASAGDNGYAPPAYAAHPPYAAPAGSQAYGQNTSGASRPAGFDGVSIAALVTGLLGFAFVAIVLGAVGMRRTAQAVRKGTWMAVTGLVLGIIATIAWTAVITGVIVASLDVADGIQQSIEDGTVDGWDYDVNYDAQNYGDDPELDALYDQCGAGDDVACDDLYWASTYGSEYEQFASDCGGRGMPTGRLYCNPDDQW</sequence>
<evidence type="ECO:0000313" key="4">
    <source>
        <dbReference type="Proteomes" id="UP001157125"/>
    </source>
</evidence>
<reference evidence="4" key="1">
    <citation type="journal article" date="2019" name="Int. J. Syst. Evol. Microbiol.">
        <title>The Global Catalogue of Microorganisms (GCM) 10K type strain sequencing project: providing services to taxonomists for standard genome sequencing and annotation.</title>
        <authorList>
            <consortium name="The Broad Institute Genomics Platform"/>
            <consortium name="The Broad Institute Genome Sequencing Center for Infectious Disease"/>
            <person name="Wu L."/>
            <person name="Ma J."/>
        </authorList>
    </citation>
    <scope>NUCLEOTIDE SEQUENCE [LARGE SCALE GENOMIC DNA]</scope>
    <source>
        <strain evidence="4">NBRC 112299</strain>
    </source>
</reference>
<gene>
    <name evidence="3" type="ORF">GCM10025876_10660</name>
</gene>
<protein>
    <recommendedName>
        <fullName evidence="5">DUF4190 domain-containing protein</fullName>
    </recommendedName>
</protein>
<dbReference type="RefSeq" id="WP_284327638.1">
    <property type="nucleotide sequence ID" value="NZ_BSUN01000001.1"/>
</dbReference>
<keyword evidence="2" id="KW-1133">Transmembrane helix</keyword>
<accession>A0ABQ6ICF9</accession>
<proteinExistence type="predicted"/>
<feature type="compositionally biased region" description="Polar residues" evidence="1">
    <location>
        <begin position="32"/>
        <end position="44"/>
    </location>
</feature>
<organism evidence="3 4">
    <name type="scientific">Demequina litorisediminis</name>
    <dbReference type="NCBI Taxonomy" id="1849022"/>
    <lineage>
        <taxon>Bacteria</taxon>
        <taxon>Bacillati</taxon>
        <taxon>Actinomycetota</taxon>
        <taxon>Actinomycetes</taxon>
        <taxon>Micrococcales</taxon>
        <taxon>Demequinaceae</taxon>
        <taxon>Demequina</taxon>
    </lineage>
</organism>
<comment type="caution">
    <text evidence="3">The sequence shown here is derived from an EMBL/GenBank/DDBJ whole genome shotgun (WGS) entry which is preliminary data.</text>
</comment>
<keyword evidence="4" id="KW-1185">Reference proteome</keyword>
<keyword evidence="2" id="KW-0812">Transmembrane</keyword>
<feature type="region of interest" description="Disordered" evidence="1">
    <location>
        <begin position="1"/>
        <end position="45"/>
    </location>
</feature>
<dbReference type="Proteomes" id="UP001157125">
    <property type="component" value="Unassembled WGS sequence"/>
</dbReference>
<feature type="compositionally biased region" description="Low complexity" evidence="1">
    <location>
        <begin position="1"/>
        <end position="31"/>
    </location>
</feature>
<feature type="transmembrane region" description="Helical" evidence="2">
    <location>
        <begin position="121"/>
        <end position="149"/>
    </location>
</feature>
<evidence type="ECO:0000256" key="1">
    <source>
        <dbReference type="SAM" id="MobiDB-lite"/>
    </source>
</evidence>
<evidence type="ECO:0000313" key="3">
    <source>
        <dbReference type="EMBL" id="GMA34862.1"/>
    </source>
</evidence>
<evidence type="ECO:0000256" key="2">
    <source>
        <dbReference type="SAM" id="Phobius"/>
    </source>
</evidence>
<evidence type="ECO:0008006" key="5">
    <source>
        <dbReference type="Google" id="ProtNLM"/>
    </source>
</evidence>